<evidence type="ECO:0000259" key="3">
    <source>
        <dbReference type="Pfam" id="PF14909"/>
    </source>
</evidence>
<dbReference type="Proteomes" id="UP000472271">
    <property type="component" value="Chromosome 4"/>
</dbReference>
<reference evidence="4" key="3">
    <citation type="submission" date="2025-09" db="UniProtKB">
        <authorList>
            <consortium name="Ensembl"/>
        </authorList>
    </citation>
    <scope>IDENTIFICATION</scope>
</reference>
<dbReference type="PANTHER" id="PTHR16435">
    <property type="entry name" value="SPERMATOGENESIS-ASSOCIATED PROTEIN 6 SPATA6"/>
    <property type="match status" value="1"/>
</dbReference>
<keyword evidence="5" id="KW-1185">Reference proteome</keyword>
<reference evidence="4" key="1">
    <citation type="submission" date="2019-06" db="EMBL/GenBank/DDBJ databases">
        <authorList>
            <consortium name="Wellcome Sanger Institute Data Sharing"/>
        </authorList>
    </citation>
    <scope>NUCLEOTIDE SEQUENCE [LARGE SCALE GENOMIC DNA]</scope>
</reference>
<name>A0A672ZQ73_9TELE</name>
<reference evidence="4" key="2">
    <citation type="submission" date="2025-08" db="UniProtKB">
        <authorList>
            <consortium name="Ensembl"/>
        </authorList>
    </citation>
    <scope>IDENTIFICATION</scope>
</reference>
<dbReference type="PANTHER" id="PTHR16435:SF3">
    <property type="entry name" value="SPERMATOGENESIS-ASSOCIATED PROTEIN 6"/>
    <property type="match status" value="1"/>
</dbReference>
<dbReference type="AlphaFoldDB" id="A0A672ZQ73"/>
<sequence length="79" mass="9398">MLRLKCLQLYVNLRKVTCPGVLLSKKNEIYLSVCIMGQYRKTPCLPPIFPLRFHHKMVFVKVKSASQRHGMTKLRFYLW</sequence>
<organism evidence="4 5">
    <name type="scientific">Sphaeramia orbicularis</name>
    <name type="common">orbiculate cardinalfish</name>
    <dbReference type="NCBI Taxonomy" id="375764"/>
    <lineage>
        <taxon>Eukaryota</taxon>
        <taxon>Metazoa</taxon>
        <taxon>Chordata</taxon>
        <taxon>Craniata</taxon>
        <taxon>Vertebrata</taxon>
        <taxon>Euteleostomi</taxon>
        <taxon>Actinopterygii</taxon>
        <taxon>Neopterygii</taxon>
        <taxon>Teleostei</taxon>
        <taxon>Neoteleostei</taxon>
        <taxon>Acanthomorphata</taxon>
        <taxon>Gobiaria</taxon>
        <taxon>Kurtiformes</taxon>
        <taxon>Apogonoidei</taxon>
        <taxon>Apogonidae</taxon>
        <taxon>Apogoninae</taxon>
        <taxon>Sphaeramia</taxon>
    </lineage>
</organism>
<comment type="similarity">
    <text evidence="1">Belongs to the SPATA6 family.</text>
</comment>
<dbReference type="GO" id="GO:0007283">
    <property type="term" value="P:spermatogenesis"/>
    <property type="evidence" value="ECO:0007669"/>
    <property type="project" value="InterPro"/>
</dbReference>
<evidence type="ECO:0000256" key="1">
    <source>
        <dbReference type="ARBA" id="ARBA00006215"/>
    </source>
</evidence>
<keyword evidence="2" id="KW-0597">Phosphoprotein</keyword>
<dbReference type="GO" id="GO:0032027">
    <property type="term" value="F:myosin light chain binding"/>
    <property type="evidence" value="ECO:0007669"/>
    <property type="project" value="InterPro"/>
</dbReference>
<dbReference type="InterPro" id="IPR042769">
    <property type="entry name" value="SPATA6_fam"/>
</dbReference>
<dbReference type="Pfam" id="PF14909">
    <property type="entry name" value="SPATA6"/>
    <property type="match status" value="1"/>
</dbReference>
<proteinExistence type="inferred from homology"/>
<evidence type="ECO:0000256" key="2">
    <source>
        <dbReference type="ARBA" id="ARBA00022553"/>
    </source>
</evidence>
<evidence type="ECO:0000313" key="4">
    <source>
        <dbReference type="Ensembl" id="ENSSORP00005019336.1"/>
    </source>
</evidence>
<protein>
    <recommendedName>
        <fullName evidence="3">Spermatogenesis-associated protein 6 N-terminal domain-containing protein</fullName>
    </recommendedName>
</protein>
<dbReference type="InterPro" id="IPR032732">
    <property type="entry name" value="SPATA6_N"/>
</dbReference>
<dbReference type="Ensembl" id="ENSSORT00005019894.1">
    <property type="protein sequence ID" value="ENSSORP00005019336.1"/>
    <property type="gene ID" value="ENSSORG00005009510.1"/>
</dbReference>
<accession>A0A672ZQ73</accession>
<dbReference type="GO" id="GO:0120212">
    <property type="term" value="C:sperm head-tail coupling apparatus"/>
    <property type="evidence" value="ECO:0007669"/>
    <property type="project" value="InterPro"/>
</dbReference>
<evidence type="ECO:0000313" key="5">
    <source>
        <dbReference type="Proteomes" id="UP000472271"/>
    </source>
</evidence>
<dbReference type="InParanoid" id="A0A672ZQ73"/>
<feature type="domain" description="Spermatogenesis-associated protein 6 N-terminal" evidence="3">
    <location>
        <begin position="10"/>
        <end position="62"/>
    </location>
</feature>